<comment type="caution">
    <text evidence="1">The sequence shown here is derived from an EMBL/GenBank/DDBJ whole genome shotgun (WGS) entry which is preliminary data.</text>
</comment>
<accession>A0ABW5Y4V3</accession>
<evidence type="ECO:0000313" key="2">
    <source>
        <dbReference type="Proteomes" id="UP001597568"/>
    </source>
</evidence>
<organism evidence="1 2">
    <name type="scientific">Kurthia populi</name>
    <dbReference type="NCBI Taxonomy" id="1562132"/>
    <lineage>
        <taxon>Bacteria</taxon>
        <taxon>Bacillati</taxon>
        <taxon>Bacillota</taxon>
        <taxon>Bacilli</taxon>
        <taxon>Bacillales</taxon>
        <taxon>Caryophanaceae</taxon>
        <taxon>Kurthia</taxon>
    </lineage>
</organism>
<keyword evidence="2" id="KW-1185">Reference proteome</keyword>
<protein>
    <recommendedName>
        <fullName evidence="3">ParB/Sulfiredoxin domain-containing protein</fullName>
    </recommendedName>
</protein>
<reference evidence="2" key="1">
    <citation type="journal article" date="2019" name="Int. J. Syst. Evol. Microbiol.">
        <title>The Global Catalogue of Microorganisms (GCM) 10K type strain sequencing project: providing services to taxonomists for standard genome sequencing and annotation.</title>
        <authorList>
            <consortium name="The Broad Institute Genomics Platform"/>
            <consortium name="The Broad Institute Genome Sequencing Center for Infectious Disease"/>
            <person name="Wu L."/>
            <person name="Ma J."/>
        </authorList>
    </citation>
    <scope>NUCLEOTIDE SEQUENCE [LARGE SCALE GENOMIC DNA]</scope>
    <source>
        <strain evidence="2">KCTC 33522</strain>
    </source>
</reference>
<sequence length="139" mass="16205">MNFDEKIVALGIDDNLKKEIESMEYEAEYFAEDETESANKYIDVLDLEYLIGVARPTADMARNWIEVLDKLTHKGINFNKYNKKGFLEFEKFLMDPNPSDFPVVYFTNNKYYIGFEGLHRLTFAKCLGIKQAKVAIYAF</sequence>
<dbReference type="EMBL" id="JBHUOR010000138">
    <property type="protein sequence ID" value="MFD2870389.1"/>
    <property type="molecule type" value="Genomic_DNA"/>
</dbReference>
<dbReference type="RefSeq" id="WP_380149036.1">
    <property type="nucleotide sequence ID" value="NZ_JBHUOR010000138.1"/>
</dbReference>
<evidence type="ECO:0008006" key="3">
    <source>
        <dbReference type="Google" id="ProtNLM"/>
    </source>
</evidence>
<proteinExistence type="predicted"/>
<evidence type="ECO:0000313" key="1">
    <source>
        <dbReference type="EMBL" id="MFD2870389.1"/>
    </source>
</evidence>
<dbReference type="Proteomes" id="UP001597568">
    <property type="component" value="Unassembled WGS sequence"/>
</dbReference>
<gene>
    <name evidence="1" type="ORF">ACFSY7_17995</name>
</gene>
<name>A0ABW5Y4V3_9BACL</name>